<proteinExistence type="inferred from homology"/>
<dbReference type="GO" id="GO:0003735">
    <property type="term" value="F:structural constituent of ribosome"/>
    <property type="evidence" value="ECO:0007669"/>
    <property type="project" value="InterPro"/>
</dbReference>
<evidence type="ECO:0000256" key="5">
    <source>
        <dbReference type="ARBA" id="ARBA00035171"/>
    </source>
</evidence>
<dbReference type="GO" id="GO:0022625">
    <property type="term" value="C:cytosolic large ribosomal subunit"/>
    <property type="evidence" value="ECO:0007669"/>
    <property type="project" value="TreeGrafter"/>
</dbReference>
<dbReference type="NCBIfam" id="TIGR01024">
    <property type="entry name" value="rplS_bact"/>
    <property type="match status" value="1"/>
</dbReference>
<dbReference type="RefSeq" id="WP_092040127.1">
    <property type="nucleotide sequence ID" value="NZ_FOOK01000028.1"/>
</dbReference>
<evidence type="ECO:0000256" key="3">
    <source>
        <dbReference type="ARBA" id="ARBA00022980"/>
    </source>
</evidence>
<evidence type="ECO:0000256" key="4">
    <source>
        <dbReference type="ARBA" id="ARBA00023274"/>
    </source>
</evidence>
<dbReference type="InterPro" id="IPR001857">
    <property type="entry name" value="Ribosomal_bL19"/>
</dbReference>
<dbReference type="GO" id="GO:0006412">
    <property type="term" value="P:translation"/>
    <property type="evidence" value="ECO:0007669"/>
    <property type="project" value="UniProtKB-UniRule"/>
</dbReference>
<dbReference type="STRING" id="201973.SAMN04488025_12844"/>
<dbReference type="AlphaFoldDB" id="A0A1I2R6I2"/>
<dbReference type="PANTHER" id="PTHR15680">
    <property type="entry name" value="RIBOSOMAL PROTEIN L19"/>
    <property type="match status" value="1"/>
</dbReference>
<dbReference type="FunFam" id="2.30.30.790:FF:000001">
    <property type="entry name" value="50S ribosomal protein L19"/>
    <property type="match status" value="1"/>
</dbReference>
<comment type="similarity">
    <text evidence="2 6 7">Belongs to the bacterial ribosomal protein bL19 family.</text>
</comment>
<keyword evidence="9" id="KW-1185">Reference proteome</keyword>
<gene>
    <name evidence="6" type="primary">rplS</name>
    <name evidence="8" type="ORF">SAMN04488025_12844</name>
</gene>
<dbReference type="InterPro" id="IPR038657">
    <property type="entry name" value="Ribosomal_bL19_sf"/>
</dbReference>
<accession>A0A1I2R6I2</accession>
<dbReference type="PANTHER" id="PTHR15680:SF9">
    <property type="entry name" value="LARGE RIBOSOMAL SUBUNIT PROTEIN BL19M"/>
    <property type="match status" value="1"/>
</dbReference>
<keyword evidence="3 6" id="KW-0689">Ribosomal protein</keyword>
<dbReference type="InterPro" id="IPR018257">
    <property type="entry name" value="Ribosomal_bL19_CS"/>
</dbReference>
<comment type="function">
    <text evidence="1 6 7">This protein is located at the 30S-50S ribosomal subunit interface and may play a role in the structure and function of the aminoacyl-tRNA binding site.</text>
</comment>
<dbReference type="PRINTS" id="PR00061">
    <property type="entry name" value="RIBOSOMALL19"/>
</dbReference>
<name>A0A1I2R6I2_9BACL</name>
<dbReference type="EMBL" id="FOOK01000028">
    <property type="protein sequence ID" value="SFG36092.1"/>
    <property type="molecule type" value="Genomic_DNA"/>
</dbReference>
<evidence type="ECO:0000256" key="6">
    <source>
        <dbReference type="HAMAP-Rule" id="MF_00402"/>
    </source>
</evidence>
<dbReference type="Gene3D" id="2.30.30.790">
    <property type="match status" value="1"/>
</dbReference>
<dbReference type="Pfam" id="PF01245">
    <property type="entry name" value="Ribosomal_L19"/>
    <property type="match status" value="1"/>
</dbReference>
<protein>
    <recommendedName>
        <fullName evidence="5 6">Large ribosomal subunit protein bL19</fullName>
    </recommendedName>
</protein>
<evidence type="ECO:0000256" key="2">
    <source>
        <dbReference type="ARBA" id="ARBA00005781"/>
    </source>
</evidence>
<dbReference type="InterPro" id="IPR008991">
    <property type="entry name" value="Translation_prot_SH3-like_sf"/>
</dbReference>
<dbReference type="SUPFAM" id="SSF50104">
    <property type="entry name" value="Translation proteins SH3-like domain"/>
    <property type="match status" value="1"/>
</dbReference>
<organism evidence="8 9">
    <name type="scientific">Planifilum fulgidum</name>
    <dbReference type="NCBI Taxonomy" id="201973"/>
    <lineage>
        <taxon>Bacteria</taxon>
        <taxon>Bacillati</taxon>
        <taxon>Bacillota</taxon>
        <taxon>Bacilli</taxon>
        <taxon>Bacillales</taxon>
        <taxon>Thermoactinomycetaceae</taxon>
        <taxon>Planifilum</taxon>
    </lineage>
</organism>
<evidence type="ECO:0000313" key="8">
    <source>
        <dbReference type="EMBL" id="SFG36092.1"/>
    </source>
</evidence>
<dbReference type="Proteomes" id="UP000198661">
    <property type="component" value="Unassembled WGS sequence"/>
</dbReference>
<dbReference type="PIRSF" id="PIRSF002191">
    <property type="entry name" value="Ribosomal_L19"/>
    <property type="match status" value="1"/>
</dbReference>
<dbReference type="OrthoDB" id="9803541at2"/>
<keyword evidence="4 6" id="KW-0687">Ribonucleoprotein</keyword>
<sequence>MHPIVREVTKEQLRSDIPEFKAGDTVRVHVKVLEGQRERIQVFEGVVIQRRGSGISETFTVRKVSYGVGVERTFPLHSPRIDKIEVVRRGKVRRAKLFYLRKLQGKAARIKEVHR</sequence>
<dbReference type="PROSITE" id="PS01015">
    <property type="entry name" value="RIBOSOMAL_L19"/>
    <property type="match status" value="1"/>
</dbReference>
<evidence type="ECO:0000256" key="7">
    <source>
        <dbReference type="RuleBase" id="RU000559"/>
    </source>
</evidence>
<evidence type="ECO:0000256" key="1">
    <source>
        <dbReference type="ARBA" id="ARBA00002349"/>
    </source>
</evidence>
<evidence type="ECO:0000313" key="9">
    <source>
        <dbReference type="Proteomes" id="UP000198661"/>
    </source>
</evidence>
<dbReference type="HAMAP" id="MF_00402">
    <property type="entry name" value="Ribosomal_bL19"/>
    <property type="match status" value="1"/>
</dbReference>
<reference evidence="8 9" key="1">
    <citation type="submission" date="2016-10" db="EMBL/GenBank/DDBJ databases">
        <authorList>
            <person name="de Groot N.N."/>
        </authorList>
    </citation>
    <scope>NUCLEOTIDE SEQUENCE [LARGE SCALE GENOMIC DNA]</scope>
    <source>
        <strain evidence="8 9">DSM 44945</strain>
    </source>
</reference>